<evidence type="ECO:0000256" key="6">
    <source>
        <dbReference type="ARBA" id="ARBA00022842"/>
    </source>
</evidence>
<sequence length="246" mass="26899">MHIDIIGAAGEVTPERVSGRNVAVIDVFRATSVIVTALSNGAREIIPMTGIEESFQLRDQIVEEHRQTNDAGPVLLGGERNTVIIEGFDLDNSPLRYAPDVVRDATIVMSTTNGTRAVNCARGAADGIYIAALLNADAVARRLGEPGGDVALVCSGRHDRFTIEDALCAGMMARFLETHYAGTLSDMAWWCADVYSRYENDLMGALDHCLHYHSIKMRWAEDIAWCLQRNVTTVVPRLTPEGGIRL</sequence>
<dbReference type="SUPFAM" id="SSF142823">
    <property type="entry name" value="ComB-like"/>
    <property type="match status" value="1"/>
</dbReference>
<evidence type="ECO:0000256" key="7">
    <source>
        <dbReference type="ARBA" id="ARBA00033711"/>
    </source>
</evidence>
<dbReference type="InterPro" id="IPR005238">
    <property type="entry name" value="ComB-like"/>
</dbReference>
<dbReference type="Gene3D" id="3.90.1560.10">
    <property type="entry name" value="ComB-like"/>
    <property type="match status" value="1"/>
</dbReference>
<evidence type="ECO:0000256" key="5">
    <source>
        <dbReference type="ARBA" id="ARBA00022801"/>
    </source>
</evidence>
<dbReference type="AlphaFoldDB" id="A0A9D1QD04"/>
<dbReference type="EC" id="3.1.3.71" evidence="3"/>
<accession>A0A9D1QD04</accession>
<dbReference type="GO" id="GO:0050532">
    <property type="term" value="F:2-phosphosulfolactate phosphatase activity"/>
    <property type="evidence" value="ECO:0007669"/>
    <property type="project" value="UniProtKB-EC"/>
</dbReference>
<dbReference type="GO" id="GO:0050545">
    <property type="term" value="F:sulfopyruvate decarboxylase activity"/>
    <property type="evidence" value="ECO:0007669"/>
    <property type="project" value="TreeGrafter"/>
</dbReference>
<protein>
    <recommendedName>
        <fullName evidence="4">Probable 2-phosphosulfolactate phosphatase</fullName>
        <ecNumber evidence="3">3.1.3.71</ecNumber>
    </recommendedName>
</protein>
<evidence type="ECO:0000256" key="4">
    <source>
        <dbReference type="ARBA" id="ARBA00021948"/>
    </source>
</evidence>
<organism evidence="8 9">
    <name type="scientific">Candidatus Rikenella faecigallinarum</name>
    <dbReference type="NCBI Taxonomy" id="2838745"/>
    <lineage>
        <taxon>Bacteria</taxon>
        <taxon>Pseudomonadati</taxon>
        <taxon>Bacteroidota</taxon>
        <taxon>Bacteroidia</taxon>
        <taxon>Bacteroidales</taxon>
        <taxon>Rikenellaceae</taxon>
        <taxon>Rikenella</taxon>
    </lineage>
</organism>
<comment type="catalytic activity">
    <reaction evidence="7">
        <text>(2R)-O-phospho-3-sulfolactate + H2O = (2R)-3-sulfolactate + phosphate</text>
        <dbReference type="Rhea" id="RHEA:23416"/>
        <dbReference type="ChEBI" id="CHEBI:15377"/>
        <dbReference type="ChEBI" id="CHEBI:15597"/>
        <dbReference type="ChEBI" id="CHEBI:43474"/>
        <dbReference type="ChEBI" id="CHEBI:58738"/>
        <dbReference type="EC" id="3.1.3.71"/>
    </reaction>
</comment>
<proteinExistence type="inferred from homology"/>
<evidence type="ECO:0000256" key="1">
    <source>
        <dbReference type="ARBA" id="ARBA00001946"/>
    </source>
</evidence>
<comment type="similarity">
    <text evidence="2">Belongs to the ComB family.</text>
</comment>
<evidence type="ECO:0000256" key="3">
    <source>
        <dbReference type="ARBA" id="ARBA00012953"/>
    </source>
</evidence>
<dbReference type="PANTHER" id="PTHR37311:SF1">
    <property type="entry name" value="2-PHOSPHOSULFOLACTATE PHOSPHATASE-RELATED"/>
    <property type="match status" value="1"/>
</dbReference>
<dbReference type="InterPro" id="IPR036702">
    <property type="entry name" value="ComB-like_sf"/>
</dbReference>
<comment type="caution">
    <text evidence="8">The sequence shown here is derived from an EMBL/GenBank/DDBJ whole genome shotgun (WGS) entry which is preliminary data.</text>
</comment>
<dbReference type="EMBL" id="DXHL01000026">
    <property type="protein sequence ID" value="HIW10942.1"/>
    <property type="molecule type" value="Genomic_DNA"/>
</dbReference>
<name>A0A9D1QD04_9BACT</name>
<comment type="cofactor">
    <cofactor evidence="1">
        <name>Mg(2+)</name>
        <dbReference type="ChEBI" id="CHEBI:18420"/>
    </cofactor>
</comment>
<evidence type="ECO:0000313" key="9">
    <source>
        <dbReference type="Proteomes" id="UP000823926"/>
    </source>
</evidence>
<keyword evidence="6" id="KW-0460">Magnesium</keyword>
<reference evidence="8" key="1">
    <citation type="journal article" date="2021" name="PeerJ">
        <title>Extensive microbial diversity within the chicken gut microbiome revealed by metagenomics and culture.</title>
        <authorList>
            <person name="Gilroy R."/>
            <person name="Ravi A."/>
            <person name="Getino M."/>
            <person name="Pursley I."/>
            <person name="Horton D.L."/>
            <person name="Alikhan N.F."/>
            <person name="Baker D."/>
            <person name="Gharbi K."/>
            <person name="Hall N."/>
            <person name="Watson M."/>
            <person name="Adriaenssens E.M."/>
            <person name="Foster-Nyarko E."/>
            <person name="Jarju S."/>
            <person name="Secka A."/>
            <person name="Antonio M."/>
            <person name="Oren A."/>
            <person name="Chaudhuri R.R."/>
            <person name="La Ragione R."/>
            <person name="Hildebrand F."/>
            <person name="Pallen M.J."/>
        </authorList>
    </citation>
    <scope>NUCLEOTIDE SEQUENCE</scope>
    <source>
        <strain evidence="8">ChiBcec15-1070</strain>
    </source>
</reference>
<reference evidence="8" key="2">
    <citation type="submission" date="2021-04" db="EMBL/GenBank/DDBJ databases">
        <authorList>
            <person name="Gilroy R."/>
        </authorList>
    </citation>
    <scope>NUCLEOTIDE SEQUENCE</scope>
    <source>
        <strain evidence="8">ChiBcec15-1070</strain>
    </source>
</reference>
<dbReference type="GO" id="GO:0000287">
    <property type="term" value="F:magnesium ion binding"/>
    <property type="evidence" value="ECO:0007669"/>
    <property type="project" value="InterPro"/>
</dbReference>
<dbReference type="PANTHER" id="PTHR37311">
    <property type="entry name" value="2-PHOSPHOSULFOLACTATE PHOSPHATASE-RELATED"/>
    <property type="match status" value="1"/>
</dbReference>
<evidence type="ECO:0000256" key="2">
    <source>
        <dbReference type="ARBA" id="ARBA00009997"/>
    </source>
</evidence>
<evidence type="ECO:0000313" key="8">
    <source>
        <dbReference type="EMBL" id="HIW10942.1"/>
    </source>
</evidence>
<dbReference type="Proteomes" id="UP000823926">
    <property type="component" value="Unassembled WGS sequence"/>
</dbReference>
<dbReference type="Pfam" id="PF04029">
    <property type="entry name" value="2-ph_phosp"/>
    <property type="match status" value="1"/>
</dbReference>
<keyword evidence="5" id="KW-0378">Hydrolase</keyword>
<gene>
    <name evidence="8" type="ORF">H9888_05500</name>
</gene>